<proteinExistence type="predicted"/>
<dbReference type="SMART" id="SM00065">
    <property type="entry name" value="GAF"/>
    <property type="match status" value="2"/>
</dbReference>
<dbReference type="eggNOG" id="COG2203">
    <property type="taxonomic scope" value="Bacteria"/>
</dbReference>
<feature type="region of interest" description="Disordered" evidence="1">
    <location>
        <begin position="647"/>
        <end position="666"/>
    </location>
</feature>
<dbReference type="InterPro" id="IPR043128">
    <property type="entry name" value="Rev_trsase/Diguanyl_cyclase"/>
</dbReference>
<dbReference type="InterPro" id="IPR000160">
    <property type="entry name" value="GGDEF_dom"/>
</dbReference>
<dbReference type="Proteomes" id="UP000005730">
    <property type="component" value="Chromosome"/>
</dbReference>
<dbReference type="PANTHER" id="PTHR45138">
    <property type="entry name" value="REGULATORY COMPONENTS OF SENSORY TRANSDUCTION SYSTEM"/>
    <property type="match status" value="1"/>
</dbReference>
<dbReference type="SMART" id="SM00267">
    <property type="entry name" value="GGDEF"/>
    <property type="match status" value="1"/>
</dbReference>
<organism evidence="3 4">
    <name type="scientific">Thermanaerovibrio velox DSM 12556</name>
    <dbReference type="NCBI Taxonomy" id="926567"/>
    <lineage>
        <taxon>Bacteria</taxon>
        <taxon>Thermotogati</taxon>
        <taxon>Synergistota</taxon>
        <taxon>Synergistia</taxon>
        <taxon>Synergistales</taxon>
        <taxon>Synergistaceae</taxon>
        <taxon>Thermanaerovibrio</taxon>
    </lineage>
</organism>
<dbReference type="SUPFAM" id="SSF55073">
    <property type="entry name" value="Nucleotide cyclase"/>
    <property type="match status" value="1"/>
</dbReference>
<dbReference type="InterPro" id="IPR003018">
    <property type="entry name" value="GAF"/>
</dbReference>
<dbReference type="AlphaFoldDB" id="H0UNR9"/>
<keyword evidence="4" id="KW-1185">Reference proteome</keyword>
<name>H0UNR9_9BACT</name>
<dbReference type="HOGENOM" id="CLU_024971_0_0_0"/>
<dbReference type="NCBIfam" id="TIGR00254">
    <property type="entry name" value="GGDEF"/>
    <property type="match status" value="1"/>
</dbReference>
<dbReference type="Pfam" id="PF01590">
    <property type="entry name" value="GAF"/>
    <property type="match status" value="1"/>
</dbReference>
<dbReference type="GO" id="GO:0052621">
    <property type="term" value="F:diguanylate cyclase activity"/>
    <property type="evidence" value="ECO:0007669"/>
    <property type="project" value="TreeGrafter"/>
</dbReference>
<protein>
    <submittedName>
        <fullName evidence="3">Diguanylate cyclase (GGDEF) domain-containing protein</fullName>
    </submittedName>
</protein>
<dbReference type="eggNOG" id="COG2199">
    <property type="taxonomic scope" value="Bacteria"/>
</dbReference>
<gene>
    <name evidence="3" type="ORF">TheveDRAFT_0225</name>
</gene>
<feature type="domain" description="GGDEF" evidence="2">
    <location>
        <begin position="532"/>
        <end position="664"/>
    </location>
</feature>
<dbReference type="SUPFAM" id="SSF55781">
    <property type="entry name" value="GAF domain-like"/>
    <property type="match status" value="3"/>
</dbReference>
<sequence length="666" mass="75168">MAVRSLSCISRYRYVSVFIYKKDIDVLVQVAGSGNFEIGLQLPRGTGVVWRAFTGGKGTLVKDVRSDRDYVPSDAEVRSEVSVPLQLGGKRIGVLNVESPFILERRDLWFVSVIGSLLSYVLSGIEDRMELENALRRERDASGSDAQRIKALDRAVLQRERALKEARRNAKVAEALLSIMRGHSAFMDLEGLCSCIVEAVSSLGYPNVYLLVRSDNREDPAFELKAFRGLPQDSSVWRLPMSKLEGIWGWVLENRRTYLCNDTSRDPLYRTGHSAIRSEMSTPITSSSGEVLGLLDLQDERPFRFNAEDVKLMEGVARYLGFMLEHSYHLRDLDLRMREIRMLHDIVQEMAFCGSLDEMVRSVVYMVAERLGYRAVTVFKLETPEGGVSVMASSHSYEDPEAVNRVLSQGTSLVSRSARNGVLQNTPDVAKTKEWIPLIPTVRSQLDVPIAIHGKIYGVLCIEDEAEAAFGPKEEELFTILAGHMATVWRLLELVERVKVESMRDVLTGVPNIRSFKIRLAEMLHRARSRGVKFAVVMMDLGNFKGINDRFGHSTGDEVLKRFAKAVDRRTCDVDFFARYGGDEFVMLVWDVDEAKVARLCLMLKDLVASLDLGIEYNLYVDLGYSVFPDDGSDGDQLIRLADERMYNDKRERKGQDRKQGGMTHD</sequence>
<evidence type="ECO:0000259" key="2">
    <source>
        <dbReference type="PROSITE" id="PS50887"/>
    </source>
</evidence>
<evidence type="ECO:0000313" key="3">
    <source>
        <dbReference type="EMBL" id="EHM09405.1"/>
    </source>
</evidence>
<dbReference type="InterPro" id="IPR029787">
    <property type="entry name" value="Nucleotide_cyclase"/>
</dbReference>
<dbReference type="RefSeq" id="WP_006582898.1">
    <property type="nucleotide sequence ID" value="NZ_CM001377.1"/>
</dbReference>
<evidence type="ECO:0000256" key="1">
    <source>
        <dbReference type="SAM" id="MobiDB-lite"/>
    </source>
</evidence>
<dbReference type="STRING" id="926567.TheveDRAFT_0225"/>
<dbReference type="InterPro" id="IPR029016">
    <property type="entry name" value="GAF-like_dom_sf"/>
</dbReference>
<dbReference type="InterPro" id="IPR050469">
    <property type="entry name" value="Diguanylate_Cyclase"/>
</dbReference>
<accession>H0UNR9</accession>
<dbReference type="PROSITE" id="PS50887">
    <property type="entry name" value="GGDEF"/>
    <property type="match status" value="1"/>
</dbReference>
<reference evidence="3 4" key="1">
    <citation type="submission" date="2011-10" db="EMBL/GenBank/DDBJ databases">
        <title>The Noncontiguous Finished genome of Thermanaerovibrio velox DSM 12556.</title>
        <authorList>
            <consortium name="US DOE Joint Genome Institute (JGI-PGF)"/>
            <person name="Lucas S."/>
            <person name="Copeland A."/>
            <person name="Lapidus A."/>
            <person name="Glavina del Rio T."/>
            <person name="Dalin E."/>
            <person name="Tice H."/>
            <person name="Bruce D."/>
            <person name="Goodwin L."/>
            <person name="Pitluck S."/>
            <person name="Peters L."/>
            <person name="Mikhailova N."/>
            <person name="Teshima H."/>
            <person name="Kyrpides N."/>
            <person name="Mavromatis K."/>
            <person name="Ivanova N."/>
            <person name="Markowitz V."/>
            <person name="Cheng J.-F."/>
            <person name="Hugenholtz P."/>
            <person name="Woyke T."/>
            <person name="Wu D."/>
            <person name="Spring S."/>
            <person name="Brambilla E.-M."/>
            <person name="Klenk H.-P."/>
            <person name="Eisen J.A."/>
        </authorList>
    </citation>
    <scope>NUCLEOTIDE SEQUENCE [LARGE SCALE GENOMIC DNA]</scope>
    <source>
        <strain evidence="3 4">DSM 12556</strain>
    </source>
</reference>
<dbReference type="Pfam" id="PF00990">
    <property type="entry name" value="GGDEF"/>
    <property type="match status" value="1"/>
</dbReference>
<dbReference type="Gene3D" id="3.30.450.40">
    <property type="match status" value="3"/>
</dbReference>
<dbReference type="EMBL" id="CM001377">
    <property type="protein sequence ID" value="EHM09405.1"/>
    <property type="molecule type" value="Genomic_DNA"/>
</dbReference>
<dbReference type="CDD" id="cd01949">
    <property type="entry name" value="GGDEF"/>
    <property type="match status" value="1"/>
</dbReference>
<dbReference type="Pfam" id="PF13185">
    <property type="entry name" value="GAF_2"/>
    <property type="match status" value="2"/>
</dbReference>
<evidence type="ECO:0000313" key="4">
    <source>
        <dbReference type="Proteomes" id="UP000005730"/>
    </source>
</evidence>
<dbReference type="PANTHER" id="PTHR45138:SF9">
    <property type="entry name" value="DIGUANYLATE CYCLASE DGCM-RELATED"/>
    <property type="match status" value="1"/>
</dbReference>
<dbReference type="Gene3D" id="3.30.70.270">
    <property type="match status" value="1"/>
</dbReference>